<evidence type="ECO:0000256" key="5">
    <source>
        <dbReference type="ARBA" id="ARBA00022989"/>
    </source>
</evidence>
<feature type="transmembrane region" description="Helical" evidence="7">
    <location>
        <begin position="7"/>
        <end position="30"/>
    </location>
</feature>
<evidence type="ECO:0000256" key="1">
    <source>
        <dbReference type="ARBA" id="ARBA00004651"/>
    </source>
</evidence>
<keyword evidence="3 7" id="KW-0812">Transmembrane</keyword>
<comment type="caution">
    <text evidence="8">The sequence shown here is derived from an EMBL/GenBank/DDBJ whole genome shotgun (WGS) entry which is preliminary data.</text>
</comment>
<comment type="subcellular location">
    <subcellularLocation>
        <location evidence="1">Cell membrane</location>
        <topology evidence="1">Multi-pass membrane protein</topology>
    </subcellularLocation>
</comment>
<accession>T1C583</accession>
<dbReference type="PANTHER" id="PTHR37484">
    <property type="entry name" value="ROD SHAPE-DETERMINING PROTEIN MRED"/>
    <property type="match status" value="1"/>
</dbReference>
<reference evidence="8" key="1">
    <citation type="submission" date="2013-08" db="EMBL/GenBank/DDBJ databases">
        <authorList>
            <person name="Mendez C."/>
            <person name="Richter M."/>
            <person name="Ferrer M."/>
            <person name="Sanchez J."/>
        </authorList>
    </citation>
    <scope>NUCLEOTIDE SEQUENCE</scope>
</reference>
<dbReference type="InterPro" id="IPR007227">
    <property type="entry name" value="Cell_shape_determining_MreD"/>
</dbReference>
<dbReference type="Pfam" id="PF04093">
    <property type="entry name" value="MreD"/>
    <property type="match status" value="1"/>
</dbReference>
<dbReference type="AlphaFoldDB" id="T1C583"/>
<gene>
    <name evidence="8" type="ORF">B1B_01970</name>
</gene>
<dbReference type="GO" id="GO:0005886">
    <property type="term" value="C:plasma membrane"/>
    <property type="evidence" value="ECO:0007669"/>
    <property type="project" value="UniProtKB-SubCell"/>
</dbReference>
<dbReference type="InterPro" id="IPR026034">
    <property type="entry name" value="MreD_proteobac"/>
</dbReference>
<reference evidence="8" key="2">
    <citation type="journal article" date="2014" name="ISME J.">
        <title>Microbial stratification in low pH oxic and suboxic macroscopic growths along an acid mine drainage.</title>
        <authorList>
            <person name="Mendez-Garcia C."/>
            <person name="Mesa V."/>
            <person name="Sprenger R.R."/>
            <person name="Richter M."/>
            <person name="Diez M.S."/>
            <person name="Solano J."/>
            <person name="Bargiela R."/>
            <person name="Golyshina O.V."/>
            <person name="Manteca A."/>
            <person name="Ramos J.L."/>
            <person name="Gallego J.R."/>
            <person name="Llorente I."/>
            <person name="Martins Dos Santos V.A."/>
            <person name="Jensen O.N."/>
            <person name="Pelaez A.I."/>
            <person name="Sanchez J."/>
            <person name="Ferrer M."/>
        </authorList>
    </citation>
    <scope>NUCLEOTIDE SEQUENCE</scope>
</reference>
<evidence type="ECO:0000256" key="4">
    <source>
        <dbReference type="ARBA" id="ARBA00022960"/>
    </source>
</evidence>
<sequence length="161" mass="18228">MSSGIRSYCIIVVTLIAALVLSILPFPHWYVAGRPLWLPLVGGYWCLAAPRRMGILTAWLTGFCFDAVRASPLGEHALALSVMAYVIQRYHLQIRTLHLGQQMLTLGGIFLVYEFLIFWINGIITKPGPLLPYGLPVFVSICLWPPVFIGLRLLRRRYHVH</sequence>
<dbReference type="NCBIfam" id="TIGR03426">
    <property type="entry name" value="shape_MreD"/>
    <property type="match status" value="1"/>
</dbReference>
<evidence type="ECO:0000313" key="8">
    <source>
        <dbReference type="EMBL" id="EQD76018.1"/>
    </source>
</evidence>
<feature type="transmembrane region" description="Helical" evidence="7">
    <location>
        <begin position="130"/>
        <end position="154"/>
    </location>
</feature>
<dbReference type="GO" id="GO:0008360">
    <property type="term" value="P:regulation of cell shape"/>
    <property type="evidence" value="ECO:0007669"/>
    <property type="project" value="UniProtKB-KW"/>
</dbReference>
<protein>
    <submittedName>
        <fullName evidence="8">Cell shape-determining protein MreD</fullName>
    </submittedName>
</protein>
<keyword evidence="6 7" id="KW-0472">Membrane</keyword>
<feature type="transmembrane region" description="Helical" evidence="7">
    <location>
        <begin position="104"/>
        <end position="124"/>
    </location>
</feature>
<dbReference type="PANTHER" id="PTHR37484:SF1">
    <property type="entry name" value="ROD SHAPE-DETERMINING PROTEIN MRED"/>
    <property type="match status" value="1"/>
</dbReference>
<name>T1C583_9ZZZZ</name>
<evidence type="ECO:0000256" key="3">
    <source>
        <dbReference type="ARBA" id="ARBA00022692"/>
    </source>
</evidence>
<keyword evidence="5 7" id="KW-1133">Transmembrane helix</keyword>
<evidence type="ECO:0000256" key="2">
    <source>
        <dbReference type="ARBA" id="ARBA00022475"/>
    </source>
</evidence>
<evidence type="ECO:0000256" key="7">
    <source>
        <dbReference type="SAM" id="Phobius"/>
    </source>
</evidence>
<keyword evidence="4" id="KW-0133">Cell shape</keyword>
<proteinExistence type="predicted"/>
<dbReference type="EMBL" id="AUZY01001166">
    <property type="protein sequence ID" value="EQD76018.1"/>
    <property type="molecule type" value="Genomic_DNA"/>
</dbReference>
<evidence type="ECO:0000256" key="6">
    <source>
        <dbReference type="ARBA" id="ARBA00023136"/>
    </source>
</evidence>
<keyword evidence="2" id="KW-1003">Cell membrane</keyword>
<dbReference type="PIRSF" id="PIRSF018472">
    <property type="entry name" value="MreD_proteobac"/>
    <property type="match status" value="1"/>
</dbReference>
<organism evidence="8">
    <name type="scientific">mine drainage metagenome</name>
    <dbReference type="NCBI Taxonomy" id="410659"/>
    <lineage>
        <taxon>unclassified sequences</taxon>
        <taxon>metagenomes</taxon>
        <taxon>ecological metagenomes</taxon>
    </lineage>
</organism>